<keyword evidence="3" id="KW-0677">Repeat</keyword>
<dbReference type="OrthoDB" id="3437960at2759"/>
<dbReference type="SMART" id="SM00355">
    <property type="entry name" value="ZnF_C2H2"/>
    <property type="match status" value="3"/>
</dbReference>
<feature type="domain" description="C2H2-type" evidence="9">
    <location>
        <begin position="92"/>
        <end position="124"/>
    </location>
</feature>
<evidence type="ECO:0000256" key="6">
    <source>
        <dbReference type="ARBA" id="ARBA00023242"/>
    </source>
</evidence>
<dbReference type="SUPFAM" id="SSF57667">
    <property type="entry name" value="beta-beta-alpha zinc fingers"/>
    <property type="match status" value="2"/>
</dbReference>
<protein>
    <recommendedName>
        <fullName evidence="9">C2H2-type domain-containing protein</fullName>
    </recommendedName>
</protein>
<dbReference type="FunFam" id="3.30.160.60:FF:000201">
    <property type="entry name" value="C2H2 finger domain protein (Gli3)"/>
    <property type="match status" value="1"/>
</dbReference>
<evidence type="ECO:0000313" key="11">
    <source>
        <dbReference type="Proteomes" id="UP000305948"/>
    </source>
</evidence>
<comment type="subcellular location">
    <subcellularLocation>
        <location evidence="1">Nucleus</location>
    </subcellularLocation>
</comment>
<evidence type="ECO:0000256" key="7">
    <source>
        <dbReference type="PROSITE-ProRule" id="PRU00042"/>
    </source>
</evidence>
<dbReference type="Pfam" id="PF00096">
    <property type="entry name" value="zf-C2H2"/>
    <property type="match status" value="1"/>
</dbReference>
<reference evidence="10 11" key="1">
    <citation type="journal article" date="2019" name="Nat. Ecol. Evol.">
        <title>Megaphylogeny resolves global patterns of mushroom evolution.</title>
        <authorList>
            <person name="Varga T."/>
            <person name="Krizsan K."/>
            <person name="Foldi C."/>
            <person name="Dima B."/>
            <person name="Sanchez-Garcia M."/>
            <person name="Sanchez-Ramirez S."/>
            <person name="Szollosi G.J."/>
            <person name="Szarkandi J.G."/>
            <person name="Papp V."/>
            <person name="Albert L."/>
            <person name="Andreopoulos W."/>
            <person name="Angelini C."/>
            <person name="Antonin V."/>
            <person name="Barry K.W."/>
            <person name="Bougher N.L."/>
            <person name="Buchanan P."/>
            <person name="Buyck B."/>
            <person name="Bense V."/>
            <person name="Catcheside P."/>
            <person name="Chovatia M."/>
            <person name="Cooper J."/>
            <person name="Damon W."/>
            <person name="Desjardin D."/>
            <person name="Finy P."/>
            <person name="Geml J."/>
            <person name="Haridas S."/>
            <person name="Hughes K."/>
            <person name="Justo A."/>
            <person name="Karasinski D."/>
            <person name="Kautmanova I."/>
            <person name="Kiss B."/>
            <person name="Kocsube S."/>
            <person name="Kotiranta H."/>
            <person name="LaButti K.M."/>
            <person name="Lechner B.E."/>
            <person name="Liimatainen K."/>
            <person name="Lipzen A."/>
            <person name="Lukacs Z."/>
            <person name="Mihaltcheva S."/>
            <person name="Morgado L.N."/>
            <person name="Niskanen T."/>
            <person name="Noordeloos M.E."/>
            <person name="Ohm R.A."/>
            <person name="Ortiz-Santana B."/>
            <person name="Ovrebo C."/>
            <person name="Racz N."/>
            <person name="Riley R."/>
            <person name="Savchenko A."/>
            <person name="Shiryaev A."/>
            <person name="Soop K."/>
            <person name="Spirin V."/>
            <person name="Szebenyi C."/>
            <person name="Tomsovsky M."/>
            <person name="Tulloss R.E."/>
            <person name="Uehling J."/>
            <person name="Grigoriev I.V."/>
            <person name="Vagvolgyi C."/>
            <person name="Papp T."/>
            <person name="Martin F.M."/>
            <person name="Miettinen O."/>
            <person name="Hibbett D.S."/>
            <person name="Nagy L.G."/>
        </authorList>
    </citation>
    <scope>NUCLEOTIDE SEQUENCE [LARGE SCALE GENOMIC DNA]</scope>
    <source>
        <strain evidence="10 11">OMC1185</strain>
    </source>
</reference>
<dbReference type="PROSITE" id="PS50157">
    <property type="entry name" value="ZINC_FINGER_C2H2_2"/>
    <property type="match status" value="3"/>
</dbReference>
<dbReference type="Proteomes" id="UP000305948">
    <property type="component" value="Unassembled WGS sequence"/>
</dbReference>
<dbReference type="PANTHER" id="PTHR45718:SF4">
    <property type="entry name" value="TRANSCRIPTIONAL ACTIVATOR CUBITUS INTERRUPTUS"/>
    <property type="match status" value="1"/>
</dbReference>
<keyword evidence="4 7" id="KW-0863">Zinc-finger</keyword>
<organism evidence="10 11">
    <name type="scientific">Heliocybe sulcata</name>
    <dbReference type="NCBI Taxonomy" id="5364"/>
    <lineage>
        <taxon>Eukaryota</taxon>
        <taxon>Fungi</taxon>
        <taxon>Dikarya</taxon>
        <taxon>Basidiomycota</taxon>
        <taxon>Agaricomycotina</taxon>
        <taxon>Agaricomycetes</taxon>
        <taxon>Gloeophyllales</taxon>
        <taxon>Gloeophyllaceae</taxon>
        <taxon>Heliocybe</taxon>
    </lineage>
</organism>
<evidence type="ECO:0000256" key="1">
    <source>
        <dbReference type="ARBA" id="ARBA00004123"/>
    </source>
</evidence>
<dbReference type="GO" id="GO:0000981">
    <property type="term" value="F:DNA-binding transcription factor activity, RNA polymerase II-specific"/>
    <property type="evidence" value="ECO:0007669"/>
    <property type="project" value="TreeGrafter"/>
</dbReference>
<dbReference type="Gene3D" id="3.30.160.60">
    <property type="entry name" value="Classic Zinc Finger"/>
    <property type="match status" value="3"/>
</dbReference>
<sequence>MARSVRSPSPSPGPLSPHFSDSSADEDLTAFADYEAGVVTVTHSRPGSPVGGNGQDESIACQWEDCGKVFTHLPSLIEHIHNDHIGVHKSNYTCEWATCSRRGLAQTSRFALISHIRSHTGEKPFTCPRPECDKSFTRSDALVKHMRLQHNISPPLPGRGGNRKRKREEPEPEIPAPSHAPGFNTFKVESQTPSEVYDEGPLSGGESADYFAYGRWSASPSETGDNDEEDGIPPHLLQALDPHSGLIMGRPPSQVKYLVTKAKHHYAIQQHEALIEELRVVRYEERLMRDAKDVAFDEVLRRTFGQHGEPLCMQSSIQQVMPEPQPYP</sequence>
<dbReference type="InterPro" id="IPR036236">
    <property type="entry name" value="Znf_C2H2_sf"/>
</dbReference>
<feature type="region of interest" description="Disordered" evidence="8">
    <location>
        <begin position="1"/>
        <end position="23"/>
    </location>
</feature>
<gene>
    <name evidence="10" type="ORF">OE88DRAFT_1700189</name>
</gene>
<dbReference type="Pfam" id="PF21816">
    <property type="entry name" value="Zap1_zf1"/>
    <property type="match status" value="1"/>
</dbReference>
<feature type="region of interest" description="Disordered" evidence="8">
    <location>
        <begin position="147"/>
        <end position="186"/>
    </location>
</feature>
<dbReference type="AlphaFoldDB" id="A0A5C3N531"/>
<dbReference type="GO" id="GO:0005634">
    <property type="term" value="C:nucleus"/>
    <property type="evidence" value="ECO:0007669"/>
    <property type="project" value="UniProtKB-SubCell"/>
</dbReference>
<dbReference type="PANTHER" id="PTHR45718">
    <property type="entry name" value="TRANSCRIPTIONAL ACTIVATOR CUBITUS INTERRUPTUS"/>
    <property type="match status" value="1"/>
</dbReference>
<dbReference type="InterPro" id="IPR013087">
    <property type="entry name" value="Znf_C2H2_type"/>
</dbReference>
<dbReference type="GO" id="GO:0008270">
    <property type="term" value="F:zinc ion binding"/>
    <property type="evidence" value="ECO:0007669"/>
    <property type="project" value="UniProtKB-KW"/>
</dbReference>
<evidence type="ECO:0000259" key="9">
    <source>
        <dbReference type="PROSITE" id="PS50157"/>
    </source>
</evidence>
<keyword evidence="2" id="KW-0479">Metal-binding</keyword>
<dbReference type="PROSITE" id="PS00028">
    <property type="entry name" value="ZINC_FINGER_C2H2_1"/>
    <property type="match status" value="2"/>
</dbReference>
<dbReference type="EMBL" id="ML213511">
    <property type="protein sequence ID" value="TFK51576.1"/>
    <property type="molecule type" value="Genomic_DNA"/>
</dbReference>
<dbReference type="GO" id="GO:0000978">
    <property type="term" value="F:RNA polymerase II cis-regulatory region sequence-specific DNA binding"/>
    <property type="evidence" value="ECO:0007669"/>
    <property type="project" value="TreeGrafter"/>
</dbReference>
<name>A0A5C3N531_9AGAM</name>
<evidence type="ECO:0000256" key="5">
    <source>
        <dbReference type="ARBA" id="ARBA00022833"/>
    </source>
</evidence>
<evidence type="ECO:0000256" key="8">
    <source>
        <dbReference type="SAM" id="MobiDB-lite"/>
    </source>
</evidence>
<dbReference type="InterPro" id="IPR048420">
    <property type="entry name" value="Zap1-like_Znf1"/>
</dbReference>
<dbReference type="Pfam" id="PF23561">
    <property type="entry name" value="zf-C2H2_15"/>
    <property type="match status" value="1"/>
</dbReference>
<proteinExistence type="predicted"/>
<evidence type="ECO:0000313" key="10">
    <source>
        <dbReference type="EMBL" id="TFK51576.1"/>
    </source>
</evidence>
<evidence type="ECO:0000256" key="3">
    <source>
        <dbReference type="ARBA" id="ARBA00022737"/>
    </source>
</evidence>
<keyword evidence="11" id="KW-1185">Reference proteome</keyword>
<dbReference type="InterPro" id="IPR056436">
    <property type="entry name" value="Znf-C2H2_ZIC1-5/GLI1-3-like"/>
</dbReference>
<evidence type="ECO:0000256" key="2">
    <source>
        <dbReference type="ARBA" id="ARBA00022723"/>
    </source>
</evidence>
<keyword evidence="6" id="KW-0539">Nucleus</keyword>
<evidence type="ECO:0000256" key="4">
    <source>
        <dbReference type="ARBA" id="ARBA00022771"/>
    </source>
</evidence>
<dbReference type="STRING" id="5364.A0A5C3N531"/>
<feature type="domain" description="C2H2-type" evidence="9">
    <location>
        <begin position="59"/>
        <end position="89"/>
    </location>
</feature>
<dbReference type="InterPro" id="IPR043359">
    <property type="entry name" value="GLI-like"/>
</dbReference>
<accession>A0A5C3N531</accession>
<feature type="domain" description="C2H2-type" evidence="9">
    <location>
        <begin position="125"/>
        <end position="155"/>
    </location>
</feature>
<keyword evidence="5" id="KW-0862">Zinc</keyword>